<dbReference type="PANTHER" id="PTHR37218">
    <property type="entry name" value="COILED-COIL PROTEIN"/>
    <property type="match status" value="1"/>
</dbReference>
<gene>
    <name evidence="2" type="ORF">L1049_019073</name>
</gene>
<protein>
    <submittedName>
        <fullName evidence="2">Uncharacterized protein</fullName>
    </submittedName>
</protein>
<feature type="compositionally biased region" description="Basic residues" evidence="1">
    <location>
        <begin position="1"/>
        <end position="11"/>
    </location>
</feature>
<feature type="region of interest" description="Disordered" evidence="1">
    <location>
        <begin position="1"/>
        <end position="35"/>
    </location>
</feature>
<sequence length="247" mass="28014">MGGKGRRRREKNFRAAHGEHNRLPPPPDPSAVDALPSKLRRLMTFTASFPSQPGFIKVSTDTEDKKRKGDGASEKKLRANDEIDTRTSGIKEGHDDGEGDNDGKAMAPQLTDDDEIVHNNSTNEKRKAKRKRKQVKDLRFETEMSELGIGSKRRERKKKYLEARKKKHKKAKTEENQEFPGHEKIKFGEVVEAPPKLVTIPKAFKAAQDASKERRRLQAVEAYRNRRGWTSRPGIHLSAPVTTSPLF</sequence>
<evidence type="ECO:0000313" key="2">
    <source>
        <dbReference type="EMBL" id="KAK9274259.1"/>
    </source>
</evidence>
<feature type="compositionally biased region" description="Basic and acidic residues" evidence="1">
    <location>
        <begin position="12"/>
        <end position="22"/>
    </location>
</feature>
<feature type="compositionally biased region" description="Basic and acidic residues" evidence="1">
    <location>
        <begin position="60"/>
        <end position="96"/>
    </location>
</feature>
<dbReference type="Proteomes" id="UP001415857">
    <property type="component" value="Unassembled WGS sequence"/>
</dbReference>
<dbReference type="AlphaFoldDB" id="A0AAP0RAX7"/>
<proteinExistence type="predicted"/>
<accession>A0AAP0RAX7</accession>
<feature type="compositionally biased region" description="Basic residues" evidence="1">
    <location>
        <begin position="151"/>
        <end position="171"/>
    </location>
</feature>
<keyword evidence="3" id="KW-1185">Reference proteome</keyword>
<reference evidence="2 3" key="1">
    <citation type="journal article" date="2024" name="Plant J.">
        <title>Genome sequences and population genomics reveal climatic adaptation and genomic divergence between two closely related sweetgum species.</title>
        <authorList>
            <person name="Xu W.Q."/>
            <person name="Ren C.Q."/>
            <person name="Zhang X.Y."/>
            <person name="Comes H.P."/>
            <person name="Liu X.H."/>
            <person name="Li Y.G."/>
            <person name="Kettle C.J."/>
            <person name="Jalonen R."/>
            <person name="Gaisberger H."/>
            <person name="Ma Y.Z."/>
            <person name="Qiu Y.X."/>
        </authorList>
    </citation>
    <scope>NUCLEOTIDE SEQUENCE [LARGE SCALE GENOMIC DNA]</scope>
    <source>
        <strain evidence="2">Hangzhou</strain>
    </source>
</reference>
<feature type="region of interest" description="Disordered" evidence="1">
    <location>
        <begin position="50"/>
        <end position="180"/>
    </location>
</feature>
<comment type="caution">
    <text evidence="2">The sequence shown here is derived from an EMBL/GenBank/DDBJ whole genome shotgun (WGS) entry which is preliminary data.</text>
</comment>
<dbReference type="PANTHER" id="PTHR37218:SF2">
    <property type="entry name" value="COILED-COIL PROTEIN"/>
    <property type="match status" value="1"/>
</dbReference>
<organism evidence="2 3">
    <name type="scientific">Liquidambar formosana</name>
    <name type="common">Formosan gum</name>
    <dbReference type="NCBI Taxonomy" id="63359"/>
    <lineage>
        <taxon>Eukaryota</taxon>
        <taxon>Viridiplantae</taxon>
        <taxon>Streptophyta</taxon>
        <taxon>Embryophyta</taxon>
        <taxon>Tracheophyta</taxon>
        <taxon>Spermatophyta</taxon>
        <taxon>Magnoliopsida</taxon>
        <taxon>eudicotyledons</taxon>
        <taxon>Gunneridae</taxon>
        <taxon>Pentapetalae</taxon>
        <taxon>Saxifragales</taxon>
        <taxon>Altingiaceae</taxon>
        <taxon>Liquidambar</taxon>
    </lineage>
</organism>
<evidence type="ECO:0000256" key="1">
    <source>
        <dbReference type="SAM" id="MobiDB-lite"/>
    </source>
</evidence>
<name>A0AAP0RAX7_LIQFO</name>
<evidence type="ECO:0000313" key="3">
    <source>
        <dbReference type="Proteomes" id="UP001415857"/>
    </source>
</evidence>
<dbReference type="EMBL" id="JBBPBK010000012">
    <property type="protein sequence ID" value="KAK9274259.1"/>
    <property type="molecule type" value="Genomic_DNA"/>
</dbReference>